<dbReference type="Proteomes" id="UP000266305">
    <property type="component" value="Unassembled WGS sequence"/>
</dbReference>
<evidence type="ECO:0000313" key="3">
    <source>
        <dbReference type="Proteomes" id="UP000266305"/>
    </source>
</evidence>
<keyword evidence="1" id="KW-0812">Transmembrane</keyword>
<keyword evidence="1" id="KW-0472">Membrane</keyword>
<dbReference type="EMBL" id="QWGP01000006">
    <property type="protein sequence ID" value="RHZ96015.1"/>
    <property type="molecule type" value="Genomic_DNA"/>
</dbReference>
<dbReference type="RefSeq" id="WP_023003574.1">
    <property type="nucleotide sequence ID" value="NZ_CP033446.1"/>
</dbReference>
<evidence type="ECO:0000256" key="1">
    <source>
        <dbReference type="SAM" id="Phobius"/>
    </source>
</evidence>
<gene>
    <name evidence="2" type="ORF">D1114_07775</name>
</gene>
<dbReference type="Pfam" id="PF25659">
    <property type="entry name" value="YohP"/>
    <property type="match status" value="1"/>
</dbReference>
<evidence type="ECO:0008006" key="4">
    <source>
        <dbReference type="Google" id="ProtNLM"/>
    </source>
</evidence>
<dbReference type="AlphaFoldDB" id="A0AAX1UMJ4"/>
<evidence type="ECO:0000313" key="2">
    <source>
        <dbReference type="EMBL" id="RHZ96015.1"/>
    </source>
</evidence>
<sequence>MLKFIGGTVGIIFLVGLLVIIGILALIF</sequence>
<dbReference type="InterPro" id="IPR057715">
    <property type="entry name" value="YohP-like"/>
</dbReference>
<protein>
    <recommendedName>
        <fullName evidence="4">Sporulation protein YjcZ</fullName>
    </recommendedName>
</protein>
<reference evidence="2 3" key="1">
    <citation type="submission" date="2018-08" db="EMBL/GenBank/DDBJ databases">
        <title>Draft genome sequence of Rhodobacter sphaeroides FY.</title>
        <authorList>
            <person name="Rayyan A."/>
            <person name="Meyer T.E."/>
            <person name="Kyndt J.A."/>
        </authorList>
    </citation>
    <scope>NUCLEOTIDE SEQUENCE [LARGE SCALE GENOMIC DNA]</scope>
    <source>
        <strain evidence="2 3">FY</strain>
    </source>
</reference>
<comment type="caution">
    <text evidence="2">The sequence shown here is derived from an EMBL/GenBank/DDBJ whole genome shotgun (WGS) entry which is preliminary data.</text>
</comment>
<feature type="transmembrane region" description="Helical" evidence="1">
    <location>
        <begin position="6"/>
        <end position="27"/>
    </location>
</feature>
<keyword evidence="1" id="KW-1133">Transmembrane helix</keyword>
<name>A0AAX1UMJ4_CERSP</name>
<proteinExistence type="predicted"/>
<accession>A0AAX1UMJ4</accession>
<organism evidence="2 3">
    <name type="scientific">Cereibacter sphaeroides</name>
    <name type="common">Rhodobacter sphaeroides</name>
    <dbReference type="NCBI Taxonomy" id="1063"/>
    <lineage>
        <taxon>Bacteria</taxon>
        <taxon>Pseudomonadati</taxon>
        <taxon>Pseudomonadota</taxon>
        <taxon>Alphaproteobacteria</taxon>
        <taxon>Rhodobacterales</taxon>
        <taxon>Paracoccaceae</taxon>
        <taxon>Cereibacter</taxon>
    </lineage>
</organism>